<reference evidence="1" key="1">
    <citation type="submission" date="2019-03" db="EMBL/GenBank/DDBJ databases">
        <title>Single cell metagenomics reveals metabolic interactions within the superorganism composed of flagellate Streblomastix strix and complex community of Bacteroidetes bacteria on its surface.</title>
        <authorList>
            <person name="Treitli S.C."/>
            <person name="Kolisko M."/>
            <person name="Husnik F."/>
            <person name="Keeling P."/>
            <person name="Hampl V."/>
        </authorList>
    </citation>
    <scope>NUCLEOTIDE SEQUENCE</scope>
    <source>
        <strain evidence="1">STM</strain>
    </source>
</reference>
<proteinExistence type="predicted"/>
<sequence length="98" mass="11589">MNKLFNEFNPYEFPPIEEGEACSIEIFFEKVIEWQFCNANSIKKLHNALMNYIELPLATFFIRAYGSSKNYLNLRRGFLTCYSDGLEYVFCDNTFVQQ</sequence>
<evidence type="ECO:0000313" key="1">
    <source>
        <dbReference type="EMBL" id="KAA6328029.1"/>
    </source>
</evidence>
<accession>A0A5J4R2U4</accession>
<name>A0A5J4R2U4_9ZZZZ</name>
<dbReference type="AlphaFoldDB" id="A0A5J4R2U4"/>
<organism evidence="1">
    <name type="scientific">termite gut metagenome</name>
    <dbReference type="NCBI Taxonomy" id="433724"/>
    <lineage>
        <taxon>unclassified sequences</taxon>
        <taxon>metagenomes</taxon>
        <taxon>organismal metagenomes</taxon>
    </lineage>
</organism>
<dbReference type="EMBL" id="SNRY01001888">
    <property type="protein sequence ID" value="KAA6328029.1"/>
    <property type="molecule type" value="Genomic_DNA"/>
</dbReference>
<gene>
    <name evidence="1" type="ORF">EZS27_023032</name>
</gene>
<comment type="caution">
    <text evidence="1">The sequence shown here is derived from an EMBL/GenBank/DDBJ whole genome shotgun (WGS) entry which is preliminary data.</text>
</comment>
<protein>
    <submittedName>
        <fullName evidence="1">Uncharacterized protein</fullName>
    </submittedName>
</protein>